<dbReference type="InterPro" id="IPR013013">
    <property type="entry name" value="PTS_EIIC_1"/>
</dbReference>
<dbReference type="GO" id="GO:0016301">
    <property type="term" value="F:kinase activity"/>
    <property type="evidence" value="ECO:0007669"/>
    <property type="project" value="UniProtKB-KW"/>
</dbReference>
<dbReference type="InterPro" id="IPR001127">
    <property type="entry name" value="PTS_EIIA_1_perm"/>
</dbReference>
<feature type="transmembrane region" description="Helical" evidence="15">
    <location>
        <begin position="166"/>
        <end position="187"/>
    </location>
</feature>
<sequence>MVHKFFYKGVTVMDYGKVASDVVKAVGKDNLVAAAHCATRLRLVLKDDTKVDQAALDNNPDVKGTFKIDGQYQVIIGAGDVNFVYDELIKETGLSEVSTDDLKQIASSGKKFNPIMALIKLLSDIFVPIIPALVAGGLLMALRNFLTAEGLFGPKSIEEMYPAIDGISAMIQLMSAAPFMFLPILVGISAAKRFGANQFLGAAIGMIMTTPDLGGASEFWNIFGYHVAQTNYAYQVIPVLAAVWLLSVLEKFFHKKLPSSVDFTFTPLLSVMITGFLTFTVIGPAMMVVSNAITDIIVWLYNTTGFIGMGIFGGTYSLIVMTGLHQSFPAIETQLLSAWTKGVGYGDFIFVVASMANVAQGAATFAIWFLTKSSKTKSLTSSAGVSALLGITEPALFGVNLKYRFPFFCALIGSGVAAAVAGLVKVVSVSLGSAGFLGFLSINASSIPFYVVCELISFAVAFALTYCYGKTKAAGVFAAEAADAVKAQVESDEHAVKDGKEVAKEVSALSQAGVSEETVVSPLAGQVVELSSVNDPVFSSGAMGKGIAVKPEGNTIYSPVDGTVQLAFETGHAYGLKSDNGAEILIHIGIDTVSMAGKGFEQKVAANQKVKKGDVLGTFDSSAIAQSGLDDTTMIIVTNTANYSEVTPVAQGKVSEGAALLELK</sequence>
<evidence type="ECO:0000256" key="12">
    <source>
        <dbReference type="ARBA" id="ARBA00045139"/>
    </source>
</evidence>
<feature type="domain" description="PTS EIIA type-1" evidence="16">
    <location>
        <begin position="535"/>
        <end position="639"/>
    </location>
</feature>
<evidence type="ECO:0000256" key="10">
    <source>
        <dbReference type="ARBA" id="ARBA00023136"/>
    </source>
</evidence>
<dbReference type="PROSITE" id="PS51093">
    <property type="entry name" value="PTS_EIIA_TYPE_1"/>
    <property type="match status" value="1"/>
</dbReference>
<evidence type="ECO:0000256" key="2">
    <source>
        <dbReference type="ARBA" id="ARBA00022448"/>
    </source>
</evidence>
<reference evidence="19 20" key="1">
    <citation type="submission" date="2010-12" db="EMBL/GenBank/DDBJ databases">
        <authorList>
            <person name="Muzny D."/>
            <person name="Qin X."/>
            <person name="Deng J."/>
            <person name="Jiang H."/>
            <person name="Liu Y."/>
            <person name="Qu J."/>
            <person name="Song X.-Z."/>
            <person name="Zhang L."/>
            <person name="Thornton R."/>
            <person name="Coyle M."/>
            <person name="Francisco L."/>
            <person name="Jackson L."/>
            <person name="Javaid M."/>
            <person name="Korchina V."/>
            <person name="Kovar C."/>
            <person name="Mata R."/>
            <person name="Mathew T."/>
            <person name="Ngo R."/>
            <person name="Nguyen L."/>
            <person name="Nguyen N."/>
            <person name="Okwuonu G."/>
            <person name="Ongeri F."/>
            <person name="Pham C."/>
            <person name="Simmons D."/>
            <person name="Wilczek-Boney K."/>
            <person name="Hale W."/>
            <person name="Jakkamsetti A."/>
            <person name="Pham P."/>
            <person name="Ruth R."/>
            <person name="San Lucas F."/>
            <person name="Warren J."/>
            <person name="Zhang J."/>
            <person name="Zhao Z."/>
            <person name="Zhou C."/>
            <person name="Zhu D."/>
            <person name="Lee S."/>
            <person name="Bess C."/>
            <person name="Blankenburg K."/>
            <person name="Forbes L."/>
            <person name="Fu Q."/>
            <person name="Gubbala S."/>
            <person name="Hirani K."/>
            <person name="Jayaseelan J.C."/>
            <person name="Lara F."/>
            <person name="Munidasa M."/>
            <person name="Palculict T."/>
            <person name="Patil S."/>
            <person name="Pu L.-L."/>
            <person name="Saada N."/>
            <person name="Tang L."/>
            <person name="Weissenberger G."/>
            <person name="Zhu Y."/>
            <person name="Hemphill L."/>
            <person name="Shang Y."/>
            <person name="Youmans B."/>
            <person name="Ayvaz T."/>
            <person name="Ross M."/>
            <person name="Santibanez J."/>
            <person name="Aqrawi P."/>
            <person name="Gross S."/>
            <person name="Joshi V."/>
            <person name="Fowler G."/>
            <person name="Nazareth L."/>
            <person name="Reid J."/>
            <person name="Worley K."/>
            <person name="Petrosino J."/>
            <person name="Highlander S."/>
            <person name="Gibbs R."/>
        </authorList>
    </citation>
    <scope>NUCLEOTIDE SEQUENCE [LARGE SCALE GENOMIC DNA]</scope>
    <source>
        <strain evidence="19 20">ATCC 9812</strain>
    </source>
</reference>
<dbReference type="PROSITE" id="PS00371">
    <property type="entry name" value="PTS_EIIA_TYPE_1_HIS"/>
    <property type="match status" value="1"/>
</dbReference>
<dbReference type="NCBIfam" id="TIGR01996">
    <property type="entry name" value="PTS-II-BC-sucr"/>
    <property type="match status" value="1"/>
</dbReference>
<dbReference type="AlphaFoldDB" id="E8JQ86"/>
<dbReference type="InterPro" id="IPR036878">
    <property type="entry name" value="Glu_permease_IIB"/>
</dbReference>
<dbReference type="InterPro" id="IPR011055">
    <property type="entry name" value="Dup_hybrid_motif"/>
</dbReference>
<dbReference type="GO" id="GO:0022878">
    <property type="term" value="F:protein-N(PI)-phosphohistidine-sucrose phosphotransferase system transporter activity"/>
    <property type="evidence" value="ECO:0007669"/>
    <property type="project" value="RHEA"/>
</dbReference>
<dbReference type="Proteomes" id="UP000005699">
    <property type="component" value="Unassembled WGS sequence"/>
</dbReference>
<comment type="function">
    <text evidence="12">The phosphoenolpyruvate-dependent sugar phosphotransferase system (sugar PTS), a major carbohydrate active transport system, catalyzes the phosphorylation of incoming sugar substrates concomitantly with their translocation across the cell membrane. This system is involved in sucrose transport.</text>
</comment>
<feature type="transmembrane region" description="Helical" evidence="15">
    <location>
        <begin position="447"/>
        <end position="468"/>
    </location>
</feature>
<dbReference type="Gene3D" id="2.70.70.10">
    <property type="entry name" value="Glucose Permease (Domain IIA)"/>
    <property type="match status" value="1"/>
</dbReference>
<dbReference type="EC" id="2.7.1.211" evidence="11"/>
<protein>
    <recommendedName>
        <fullName evidence="11">protein-N(pi)-phosphohistidine--sucrose phosphotransferase</fullName>
        <ecNumber evidence="11">2.7.1.211</ecNumber>
    </recommendedName>
</protein>
<evidence type="ECO:0000259" key="18">
    <source>
        <dbReference type="PROSITE" id="PS51103"/>
    </source>
</evidence>
<organism evidence="19 20">
    <name type="scientific">Streptococcus equinus ATCC 9812</name>
    <dbReference type="NCBI Taxonomy" id="525379"/>
    <lineage>
        <taxon>Bacteria</taxon>
        <taxon>Bacillati</taxon>
        <taxon>Bacillota</taxon>
        <taxon>Bacilli</taxon>
        <taxon>Lactobacillales</taxon>
        <taxon>Streptococcaceae</taxon>
        <taxon>Streptococcus</taxon>
    </lineage>
</organism>
<feature type="transmembrane region" description="Helical" evidence="15">
    <location>
        <begin position="408"/>
        <end position="427"/>
    </location>
</feature>
<evidence type="ECO:0000259" key="16">
    <source>
        <dbReference type="PROSITE" id="PS51093"/>
    </source>
</evidence>
<keyword evidence="6" id="KW-0598">Phosphotransferase system</keyword>
<evidence type="ECO:0000256" key="5">
    <source>
        <dbReference type="ARBA" id="ARBA00022679"/>
    </source>
</evidence>
<dbReference type="CDD" id="cd00210">
    <property type="entry name" value="PTS_IIA_glc"/>
    <property type="match status" value="1"/>
</dbReference>
<dbReference type="Gene3D" id="3.30.1360.60">
    <property type="entry name" value="Glucose permease domain IIB"/>
    <property type="match status" value="1"/>
</dbReference>
<feature type="active site" description="Phosphocysteine intermediate; for EIIB activity" evidence="14">
    <location>
        <position position="37"/>
    </location>
</feature>
<dbReference type="PROSITE" id="PS01035">
    <property type="entry name" value="PTS_EIIB_TYPE_1_CYS"/>
    <property type="match status" value="1"/>
</dbReference>
<evidence type="ECO:0000256" key="6">
    <source>
        <dbReference type="ARBA" id="ARBA00022683"/>
    </source>
</evidence>
<evidence type="ECO:0000256" key="7">
    <source>
        <dbReference type="ARBA" id="ARBA00022692"/>
    </source>
</evidence>
<dbReference type="NCBIfam" id="TIGR00826">
    <property type="entry name" value="EIIB_glc"/>
    <property type="match status" value="1"/>
</dbReference>
<evidence type="ECO:0000256" key="15">
    <source>
        <dbReference type="SAM" id="Phobius"/>
    </source>
</evidence>
<keyword evidence="10 15" id="KW-0472">Membrane</keyword>
<dbReference type="Pfam" id="PF00367">
    <property type="entry name" value="PTS_EIIB"/>
    <property type="match status" value="1"/>
</dbReference>
<dbReference type="eggNOG" id="COG1264">
    <property type="taxonomic scope" value="Bacteria"/>
</dbReference>
<dbReference type="HOGENOM" id="CLU_012312_2_1_9"/>
<dbReference type="GO" id="GO:0009401">
    <property type="term" value="P:phosphoenolpyruvate-dependent sugar phosphotransferase system"/>
    <property type="evidence" value="ECO:0007669"/>
    <property type="project" value="UniProtKB-KW"/>
</dbReference>
<evidence type="ECO:0000259" key="17">
    <source>
        <dbReference type="PROSITE" id="PS51098"/>
    </source>
</evidence>
<dbReference type="SUPFAM" id="SSF51261">
    <property type="entry name" value="Duplicated hybrid motif"/>
    <property type="match status" value="1"/>
</dbReference>
<dbReference type="InterPro" id="IPR018113">
    <property type="entry name" value="PTrfase_EIIB_Cys"/>
</dbReference>
<keyword evidence="3" id="KW-1003">Cell membrane</keyword>
<name>E8JQ86_STREI</name>
<dbReference type="GO" id="GO:0005886">
    <property type="term" value="C:plasma membrane"/>
    <property type="evidence" value="ECO:0007669"/>
    <property type="project" value="UniProtKB-SubCell"/>
</dbReference>
<evidence type="ECO:0000256" key="3">
    <source>
        <dbReference type="ARBA" id="ARBA00022475"/>
    </source>
</evidence>
<dbReference type="PANTHER" id="PTHR30175">
    <property type="entry name" value="PHOSPHOTRANSFERASE SYSTEM TRANSPORT PROTEIN"/>
    <property type="match status" value="1"/>
</dbReference>
<accession>E8JQ86</accession>
<feature type="domain" description="PTS EIIB type-1" evidence="17">
    <location>
        <begin position="15"/>
        <end position="98"/>
    </location>
</feature>
<dbReference type="InterPro" id="IPR050558">
    <property type="entry name" value="PTS_Sugar-Specific_Components"/>
</dbReference>
<dbReference type="InterPro" id="IPR001996">
    <property type="entry name" value="PTS_IIB_1"/>
</dbReference>
<feature type="transmembrane region" description="Helical" evidence="15">
    <location>
        <begin position="232"/>
        <end position="253"/>
    </location>
</feature>
<comment type="catalytic activity">
    <reaction evidence="13">
        <text>N(pros)-phospho-L-histidyl-[protein](out) + sucrose = sucrose 6(G)-phosphate(in) + L-histidyl-[protein]</text>
        <dbReference type="Rhea" id="RHEA:49236"/>
        <dbReference type="Rhea" id="RHEA-COMP:9745"/>
        <dbReference type="Rhea" id="RHEA-COMP:9746"/>
        <dbReference type="ChEBI" id="CHEBI:17992"/>
        <dbReference type="ChEBI" id="CHEBI:29979"/>
        <dbReference type="ChEBI" id="CHEBI:64837"/>
        <dbReference type="ChEBI" id="CHEBI:91002"/>
        <dbReference type="EC" id="2.7.1.211"/>
    </reaction>
</comment>
<keyword evidence="7 15" id="KW-0812">Transmembrane</keyword>
<proteinExistence type="predicted"/>
<evidence type="ECO:0000313" key="20">
    <source>
        <dbReference type="Proteomes" id="UP000005699"/>
    </source>
</evidence>
<dbReference type="EMBL" id="AEVB01000035">
    <property type="protein sequence ID" value="EFW88569.1"/>
    <property type="molecule type" value="Genomic_DNA"/>
</dbReference>
<dbReference type="FunFam" id="2.70.70.10:FF:000001">
    <property type="entry name" value="PTS system glucose-specific IIA component"/>
    <property type="match status" value="1"/>
</dbReference>
<evidence type="ECO:0000256" key="8">
    <source>
        <dbReference type="ARBA" id="ARBA00022777"/>
    </source>
</evidence>
<gene>
    <name evidence="19" type="ORF">HMPREF0819_1159</name>
</gene>
<evidence type="ECO:0000256" key="4">
    <source>
        <dbReference type="ARBA" id="ARBA00022597"/>
    </source>
</evidence>
<dbReference type="Pfam" id="PF00358">
    <property type="entry name" value="PTS_EIIA_1"/>
    <property type="match status" value="1"/>
</dbReference>
<keyword evidence="9 15" id="KW-1133">Transmembrane helix</keyword>
<evidence type="ECO:0000256" key="11">
    <source>
        <dbReference type="ARBA" id="ARBA00044053"/>
    </source>
</evidence>
<dbReference type="PANTHER" id="PTHR30175:SF4">
    <property type="entry name" value="PTS SYSTEM TREHALOSE-SPECIFIC EIIBC COMPONENT"/>
    <property type="match status" value="1"/>
</dbReference>
<feature type="transmembrane region" description="Helical" evidence="15">
    <location>
        <begin position="299"/>
        <end position="324"/>
    </location>
</feature>
<dbReference type="SUPFAM" id="SSF55604">
    <property type="entry name" value="Glucose permease domain IIB"/>
    <property type="match status" value="1"/>
</dbReference>
<dbReference type="InterPro" id="IPR010973">
    <property type="entry name" value="PTS_IIBC_sucr"/>
</dbReference>
<dbReference type="GO" id="GO:0015771">
    <property type="term" value="P:trehalose transport"/>
    <property type="evidence" value="ECO:0007669"/>
    <property type="project" value="TreeGrafter"/>
</dbReference>
<comment type="subcellular location">
    <subcellularLocation>
        <location evidence="1">Cell membrane</location>
        <topology evidence="1">Multi-pass membrane protein</topology>
    </subcellularLocation>
</comment>
<dbReference type="PROSITE" id="PS51103">
    <property type="entry name" value="PTS_EIIC_TYPE_1"/>
    <property type="match status" value="1"/>
</dbReference>
<evidence type="ECO:0000256" key="9">
    <source>
        <dbReference type="ARBA" id="ARBA00022989"/>
    </source>
</evidence>
<dbReference type="NCBIfam" id="TIGR00830">
    <property type="entry name" value="PTBA"/>
    <property type="match status" value="1"/>
</dbReference>
<evidence type="ECO:0000313" key="19">
    <source>
        <dbReference type="EMBL" id="EFW88569.1"/>
    </source>
</evidence>
<dbReference type="GO" id="GO:0090589">
    <property type="term" value="F:protein-phosphocysteine-trehalose phosphotransferase system transporter activity"/>
    <property type="evidence" value="ECO:0007669"/>
    <property type="project" value="TreeGrafter"/>
</dbReference>
<evidence type="ECO:0000256" key="13">
    <source>
        <dbReference type="ARBA" id="ARBA00048931"/>
    </source>
</evidence>
<evidence type="ECO:0000256" key="14">
    <source>
        <dbReference type="PROSITE-ProRule" id="PRU00421"/>
    </source>
</evidence>
<feature type="transmembrane region" description="Helical" evidence="15">
    <location>
        <begin position="125"/>
        <end position="146"/>
    </location>
</feature>
<feature type="domain" description="PTS EIIC type-1" evidence="18">
    <location>
        <begin position="120"/>
        <end position="484"/>
    </location>
</feature>
<feature type="transmembrane region" description="Helical" evidence="15">
    <location>
        <begin position="345"/>
        <end position="370"/>
    </location>
</feature>
<dbReference type="CDD" id="cd00212">
    <property type="entry name" value="PTS_IIB_glc"/>
    <property type="match status" value="1"/>
</dbReference>
<dbReference type="Pfam" id="PF02378">
    <property type="entry name" value="PTS_EIIC"/>
    <property type="match status" value="1"/>
</dbReference>
<evidence type="ECO:0000256" key="1">
    <source>
        <dbReference type="ARBA" id="ARBA00004651"/>
    </source>
</evidence>
<keyword evidence="4" id="KW-0762">Sugar transport</keyword>
<feature type="transmembrane region" description="Helical" evidence="15">
    <location>
        <begin position="265"/>
        <end position="287"/>
    </location>
</feature>
<dbReference type="eggNOG" id="COG2190">
    <property type="taxonomic scope" value="Bacteria"/>
</dbReference>
<keyword evidence="8" id="KW-0418">Kinase</keyword>
<dbReference type="eggNOG" id="COG1263">
    <property type="taxonomic scope" value="Bacteria"/>
</dbReference>
<dbReference type="PROSITE" id="PS51098">
    <property type="entry name" value="PTS_EIIB_TYPE_1"/>
    <property type="match status" value="1"/>
</dbReference>
<keyword evidence="5 19" id="KW-0808">Transferase</keyword>
<comment type="caution">
    <text evidence="19">The sequence shown here is derived from an EMBL/GenBank/DDBJ whole genome shotgun (WGS) entry which is preliminary data.</text>
</comment>
<dbReference type="InterPro" id="IPR003352">
    <property type="entry name" value="PTS_EIIC"/>
</dbReference>
<keyword evidence="2" id="KW-0813">Transport</keyword>